<evidence type="ECO:0000256" key="1">
    <source>
        <dbReference type="SAM" id="MobiDB-lite"/>
    </source>
</evidence>
<feature type="region of interest" description="Disordered" evidence="1">
    <location>
        <begin position="305"/>
        <end position="324"/>
    </location>
</feature>
<gene>
    <name evidence="2" type="ORF">GCM10025864_09350</name>
</gene>
<feature type="compositionally biased region" description="Low complexity" evidence="1">
    <location>
        <begin position="305"/>
        <end position="319"/>
    </location>
</feature>
<protein>
    <recommendedName>
        <fullName evidence="4">GGDEF domain-containing protein</fullName>
    </recommendedName>
</protein>
<comment type="caution">
    <text evidence="2">The sequence shown here is derived from an EMBL/GenBank/DDBJ whole genome shotgun (WGS) entry which is preliminary data.</text>
</comment>
<feature type="region of interest" description="Disordered" evidence="1">
    <location>
        <begin position="332"/>
        <end position="353"/>
    </location>
</feature>
<keyword evidence="3" id="KW-1185">Reference proteome</keyword>
<evidence type="ECO:0000313" key="2">
    <source>
        <dbReference type="EMBL" id="GMA23176.1"/>
    </source>
</evidence>
<dbReference type="Proteomes" id="UP001157091">
    <property type="component" value="Unassembled WGS sequence"/>
</dbReference>
<accession>A0ABQ6HYT7</accession>
<name>A0ABQ6HYT7_9MICO</name>
<dbReference type="EMBL" id="BSUK01000001">
    <property type="protein sequence ID" value="GMA23176.1"/>
    <property type="molecule type" value="Genomic_DNA"/>
</dbReference>
<evidence type="ECO:0008006" key="4">
    <source>
        <dbReference type="Google" id="ProtNLM"/>
    </source>
</evidence>
<sequence length="353" mass="38531">MTLRRGNRRRPRFTRSHRVIDPFQVCLISMTHGRLPPLEAPAQRLRDRWRDESLAAVWLHDGDWYHPAVDALVEGIVEQRDVTGAAERLGRARAQLGVGIGEAMDDITCLYAVNGAEAEPQVLRAVSVGWVVGNETAPAPVGLVDPWSGLPTLDYLLLRLRETYGEAARQGKDVTTTHALVVVDVAVDQLTSFQRLARAATMGKVMNDVFGHGHPMATTTQGIYVSLVSRDGVLGSTLRSLRAEVDRTAEERGVSSILRRPRAYGWKGYHSLWKTSQPSWVPPRPDRRRTAPGPGTTTRLALTAAGEGRGSAGRAAGGRVDQRGLNVRQSAWSALAAPGPTRTDAAPHSRWSL</sequence>
<reference evidence="3" key="1">
    <citation type="journal article" date="2019" name="Int. J. Syst. Evol. Microbiol.">
        <title>The Global Catalogue of Microorganisms (GCM) 10K type strain sequencing project: providing services to taxonomists for standard genome sequencing and annotation.</title>
        <authorList>
            <consortium name="The Broad Institute Genomics Platform"/>
            <consortium name="The Broad Institute Genome Sequencing Center for Infectious Disease"/>
            <person name="Wu L."/>
            <person name="Ma J."/>
        </authorList>
    </citation>
    <scope>NUCLEOTIDE SEQUENCE [LARGE SCALE GENOMIC DNA]</scope>
    <source>
        <strain evidence="3">NBRC 106348</strain>
    </source>
</reference>
<organism evidence="2 3">
    <name type="scientific">Luteimicrobium album</name>
    <dbReference type="NCBI Taxonomy" id="1054550"/>
    <lineage>
        <taxon>Bacteria</taxon>
        <taxon>Bacillati</taxon>
        <taxon>Actinomycetota</taxon>
        <taxon>Actinomycetes</taxon>
        <taxon>Micrococcales</taxon>
        <taxon>Luteimicrobium</taxon>
    </lineage>
</organism>
<evidence type="ECO:0000313" key="3">
    <source>
        <dbReference type="Proteomes" id="UP001157091"/>
    </source>
</evidence>
<feature type="region of interest" description="Disordered" evidence="1">
    <location>
        <begin position="277"/>
        <end position="297"/>
    </location>
</feature>
<proteinExistence type="predicted"/>